<reference evidence="2" key="1">
    <citation type="journal article" date="2012" name="Nat. Genet.">
        <title>Lifestyle transitions in plant pathogenic Colletotrichum fungi deciphered by genome and transcriptome analyses.</title>
        <authorList>
            <person name="O'Connell R.J."/>
            <person name="Thon M.R."/>
            <person name="Hacquard S."/>
            <person name="Amyotte S.G."/>
            <person name="Kleemann J."/>
            <person name="Torres M.F."/>
            <person name="Damm U."/>
            <person name="Buiate E.A."/>
            <person name="Epstein L."/>
            <person name="Alkan N."/>
            <person name="Altmueller J."/>
            <person name="Alvarado-Balderrama L."/>
            <person name="Bauser C.A."/>
            <person name="Becker C."/>
            <person name="Birren B.W."/>
            <person name="Chen Z."/>
            <person name="Choi J."/>
            <person name="Crouch J.A."/>
            <person name="Duvick J.P."/>
            <person name="Farman M.A."/>
            <person name="Gan P."/>
            <person name="Heiman D."/>
            <person name="Henrissat B."/>
            <person name="Howard R.J."/>
            <person name="Kabbage M."/>
            <person name="Koch C."/>
            <person name="Kracher B."/>
            <person name="Kubo Y."/>
            <person name="Law A.D."/>
            <person name="Lebrun M.-H."/>
            <person name="Lee Y.-H."/>
            <person name="Miyara I."/>
            <person name="Moore N."/>
            <person name="Neumann U."/>
            <person name="Nordstroem K."/>
            <person name="Panaccione D.G."/>
            <person name="Panstruga R."/>
            <person name="Place M."/>
            <person name="Proctor R.H."/>
            <person name="Prusky D."/>
            <person name="Rech G."/>
            <person name="Reinhardt R."/>
            <person name="Rollins J.A."/>
            <person name="Rounsley S."/>
            <person name="Schardl C.L."/>
            <person name="Schwartz D.C."/>
            <person name="Shenoy N."/>
            <person name="Shirasu K."/>
            <person name="Sikhakolli U.R."/>
            <person name="Stueber K."/>
            <person name="Sukno S.A."/>
            <person name="Sweigard J.A."/>
            <person name="Takano Y."/>
            <person name="Takahara H."/>
            <person name="Trail F."/>
            <person name="van der Does H.C."/>
            <person name="Voll L.M."/>
            <person name="Will I."/>
            <person name="Young S."/>
            <person name="Zeng Q."/>
            <person name="Zhang J."/>
            <person name="Zhou S."/>
            <person name="Dickman M.B."/>
            <person name="Schulze-Lefert P."/>
            <person name="Ver Loren van Themaat E."/>
            <person name="Ma L.-J."/>
            <person name="Vaillancourt L.J."/>
        </authorList>
    </citation>
    <scope>NUCLEOTIDE SEQUENCE [LARGE SCALE GENOMIC DNA]</scope>
    <source>
        <strain evidence="2">IMI 349063</strain>
    </source>
</reference>
<dbReference type="STRING" id="759273.H1VE54"/>
<feature type="non-terminal residue" evidence="1">
    <location>
        <position position="119"/>
    </location>
</feature>
<evidence type="ECO:0000313" key="2">
    <source>
        <dbReference type="Proteomes" id="UP000007174"/>
    </source>
</evidence>
<dbReference type="AlphaFoldDB" id="H1VE54"/>
<organism evidence="1 2">
    <name type="scientific">Colletotrichum higginsianum (strain IMI 349063)</name>
    <name type="common">Crucifer anthracnose fungus</name>
    <dbReference type="NCBI Taxonomy" id="759273"/>
    <lineage>
        <taxon>Eukaryota</taxon>
        <taxon>Fungi</taxon>
        <taxon>Dikarya</taxon>
        <taxon>Ascomycota</taxon>
        <taxon>Pezizomycotina</taxon>
        <taxon>Sordariomycetes</taxon>
        <taxon>Hypocreomycetidae</taxon>
        <taxon>Glomerellales</taxon>
        <taxon>Glomerellaceae</taxon>
        <taxon>Colletotrichum</taxon>
        <taxon>Colletotrichum destructivum species complex</taxon>
    </lineage>
</organism>
<proteinExistence type="predicted"/>
<dbReference type="Gene3D" id="1.25.10.10">
    <property type="entry name" value="Leucine-rich Repeat Variant"/>
    <property type="match status" value="1"/>
</dbReference>
<accession>H1VE54</accession>
<gene>
    <name evidence="1" type="ORF">CH063_09585</name>
</gene>
<dbReference type="InterPro" id="IPR011989">
    <property type="entry name" value="ARM-like"/>
</dbReference>
<protein>
    <submittedName>
        <fullName evidence="1">Uncharacterized protein</fullName>
    </submittedName>
</protein>
<evidence type="ECO:0000313" key="1">
    <source>
        <dbReference type="EMBL" id="CCF38507.1"/>
    </source>
</evidence>
<dbReference type="Proteomes" id="UP000007174">
    <property type="component" value="Unassembled WGS sequence"/>
</dbReference>
<sequence>MSTPAALATVSWADNFNDCPSLPYLTSPVSLRRAPVMAWQPTPESLSQLATCLKDSLSGFDKNAQKQAELMLTQAKSSPDINNYLAYLFSSAEPPQGVQCTAQDYHLVRSAAAIMLKNN</sequence>
<dbReference type="EMBL" id="CACQ02003008">
    <property type="protein sequence ID" value="CCF38507.1"/>
    <property type="molecule type" value="Genomic_DNA"/>
</dbReference>
<name>H1VE54_COLHI</name>
<dbReference type="SUPFAM" id="SSF48371">
    <property type="entry name" value="ARM repeat"/>
    <property type="match status" value="1"/>
</dbReference>
<dbReference type="HOGENOM" id="CLU_2066938_0_0_1"/>
<dbReference type="InterPro" id="IPR016024">
    <property type="entry name" value="ARM-type_fold"/>
</dbReference>
<dbReference type="eggNOG" id="KOG2023">
    <property type="taxonomic scope" value="Eukaryota"/>
</dbReference>
<dbReference type="VEuPathDB" id="FungiDB:CH63R_13029"/>